<evidence type="ECO:0000313" key="3">
    <source>
        <dbReference type="Proteomes" id="UP000617628"/>
    </source>
</evidence>
<keyword evidence="1" id="KW-0732">Signal</keyword>
<name>A0A934VR55_9BACT</name>
<sequence length="750" mass="84111">MNRLIASIAAAAIFAFAAALNVNGHGIGEDLHDWDLHEHELEHTELISGFDAIARELLQHGTYNFDAESLRMLQKSHDFYTAATLPTAVDEGRTHELTAAGDAILLRFLETSGFAIEAPVENGVLDLDWKKRYPLPREDGFVLLHVKAGTSGKRAGFTLEHNLETHQEHNDQLALPYLHDGESWILLRLLRPPLESCIVTFNLEDSKSGDHVLNGAITVISETTGTLDFVVRDEFGNPTPAMVELRSARTNHIYRPATAVEFSEQMDHIAGTPVRHHSRPDAGQGVPYIASIPGDSWGMYYCIDRPFHMALPIGTWTIKVWKGVEYTPTKRTFVVTKDKTTEVDLKMDRWIDMAAQGWFSGDDHIHSRLMSDDDAERLFKFMEATDLDLGNILIMGNNLRTFYPQRGFGPEFRVEQNGRFLVPGQEDPRYFNGHALGLNITSLVRDTSKYLYNDWVASTIHEQGGLYGFAHMIFGTFNIVRDMALLMPQDLGDFGEIHQSGILETQLYYDFLNLGYELAAGGGSDVPYSHMMGEVRIFCYTGNQTLDADEWFTALKNGNCFVTNGPILELTLDGKIPGEEIIVKKDKKLKARAVAKGPLGNFAPQKLELIWHGDVIATKESTDTNVTELSIEIDVPAGFGGWLAIRAYSYDGQAAHTTPVYVTRKGYRRWDVEKAPAVIDKCLAAIEGYRKELLHMQHLYDHGAIPANQIYGNQLVSMIPGGLERADKAEAYYHKLRQTLAKEIEKRERN</sequence>
<protein>
    <submittedName>
        <fullName evidence="2">CehA/McbA family metallohydrolase</fullName>
    </submittedName>
</protein>
<dbReference type="AlphaFoldDB" id="A0A934VR55"/>
<comment type="caution">
    <text evidence="2">The sequence shown here is derived from an EMBL/GenBank/DDBJ whole genome shotgun (WGS) entry which is preliminary data.</text>
</comment>
<evidence type="ECO:0000313" key="2">
    <source>
        <dbReference type="EMBL" id="MBK1877189.1"/>
    </source>
</evidence>
<feature type="signal peptide" evidence="1">
    <location>
        <begin position="1"/>
        <end position="17"/>
    </location>
</feature>
<dbReference type="NCBIfam" id="NF038032">
    <property type="entry name" value="CehA_McbA_metalo"/>
    <property type="match status" value="1"/>
</dbReference>
<dbReference type="SUPFAM" id="SSF89550">
    <property type="entry name" value="PHP domain-like"/>
    <property type="match status" value="1"/>
</dbReference>
<reference evidence="2" key="1">
    <citation type="submission" date="2021-01" db="EMBL/GenBank/DDBJ databases">
        <title>Modified the classification status of verrucomicrobia.</title>
        <authorList>
            <person name="Feng X."/>
        </authorList>
    </citation>
    <scope>NUCLEOTIDE SEQUENCE</scope>
    <source>
        <strain evidence="2">KCTC 13126</strain>
    </source>
</reference>
<feature type="chain" id="PRO_5036905948" evidence="1">
    <location>
        <begin position="18"/>
        <end position="750"/>
    </location>
</feature>
<proteinExistence type="predicted"/>
<organism evidence="2 3">
    <name type="scientific">Pelagicoccus mobilis</name>
    <dbReference type="NCBI Taxonomy" id="415221"/>
    <lineage>
        <taxon>Bacteria</taxon>
        <taxon>Pseudomonadati</taxon>
        <taxon>Verrucomicrobiota</taxon>
        <taxon>Opitutia</taxon>
        <taxon>Puniceicoccales</taxon>
        <taxon>Pelagicoccaceae</taxon>
        <taxon>Pelagicoccus</taxon>
    </lineage>
</organism>
<dbReference type="InterPro" id="IPR016195">
    <property type="entry name" value="Pol/histidinol_Pase-like"/>
</dbReference>
<dbReference type="EMBL" id="JAENIL010000015">
    <property type="protein sequence ID" value="MBK1877189.1"/>
    <property type="molecule type" value="Genomic_DNA"/>
</dbReference>
<evidence type="ECO:0000256" key="1">
    <source>
        <dbReference type="SAM" id="SignalP"/>
    </source>
</evidence>
<gene>
    <name evidence="2" type="ORF">JIN87_09935</name>
</gene>
<accession>A0A934VR55</accession>
<dbReference type="Proteomes" id="UP000617628">
    <property type="component" value="Unassembled WGS sequence"/>
</dbReference>
<keyword evidence="3" id="KW-1185">Reference proteome</keyword>
<dbReference type="RefSeq" id="WP_200355400.1">
    <property type="nucleotide sequence ID" value="NZ_JAENIL010000015.1"/>
</dbReference>